<name>A0A9R1TFG1_9HYME</name>
<keyword evidence="2" id="KW-0963">Cytoplasm</keyword>
<proteinExistence type="inferred from homology"/>
<gene>
    <name evidence="9" type="primary">LOC105269633</name>
</gene>
<dbReference type="Proteomes" id="UP000694866">
    <property type="component" value="Unplaced"/>
</dbReference>
<evidence type="ECO:0000256" key="4">
    <source>
        <dbReference type="ARBA" id="ARBA00023212"/>
    </source>
</evidence>
<dbReference type="PANTHER" id="PTHR12968">
    <property type="entry name" value="B9 DOMAIN-CONTAINING"/>
    <property type="match status" value="1"/>
</dbReference>
<keyword evidence="8" id="KW-1185">Reference proteome</keyword>
<evidence type="ECO:0000256" key="1">
    <source>
        <dbReference type="ARBA" id="ARBA00004120"/>
    </source>
</evidence>
<comment type="subcellular location">
    <subcellularLocation>
        <location evidence="1">Cytoplasm</location>
        <location evidence="1">Cytoskeleton</location>
        <location evidence="1">Cilium basal body</location>
    </subcellularLocation>
</comment>
<dbReference type="GO" id="GO:0060271">
    <property type="term" value="P:cilium assembly"/>
    <property type="evidence" value="ECO:0007669"/>
    <property type="project" value="TreeGrafter"/>
</dbReference>
<evidence type="ECO:0000256" key="2">
    <source>
        <dbReference type="ARBA" id="ARBA00022490"/>
    </source>
</evidence>
<dbReference type="InterPro" id="IPR010796">
    <property type="entry name" value="C2_B9-type_dom"/>
</dbReference>
<accession>A0A9R1TFG1</accession>
<reference evidence="9" key="1">
    <citation type="submission" date="2025-08" db="UniProtKB">
        <authorList>
            <consortium name="RefSeq"/>
        </authorList>
    </citation>
    <scope>IDENTIFICATION</scope>
    <source>
        <strain evidence="9">USDA-PBARC FA_bdor</strain>
        <tissue evidence="9">Whole organism</tissue>
    </source>
</reference>
<dbReference type="GeneID" id="105269633"/>
<protein>
    <recommendedName>
        <fullName evidence="7">B9 domain-containing protein 1</fullName>
    </recommendedName>
</protein>
<evidence type="ECO:0000313" key="8">
    <source>
        <dbReference type="Proteomes" id="UP000694866"/>
    </source>
</evidence>
<dbReference type="RefSeq" id="XP_011308334.1">
    <property type="nucleotide sequence ID" value="XM_011310032.1"/>
</dbReference>
<evidence type="ECO:0000256" key="3">
    <source>
        <dbReference type="ARBA" id="ARBA00022794"/>
    </source>
</evidence>
<keyword evidence="5" id="KW-0966">Cell projection</keyword>
<dbReference type="OrthoDB" id="431939at2759"/>
<comment type="similarity">
    <text evidence="6">Belongs to the B9D family.</text>
</comment>
<organism evidence="8 9">
    <name type="scientific">Fopius arisanus</name>
    <dbReference type="NCBI Taxonomy" id="64838"/>
    <lineage>
        <taxon>Eukaryota</taxon>
        <taxon>Metazoa</taxon>
        <taxon>Ecdysozoa</taxon>
        <taxon>Arthropoda</taxon>
        <taxon>Hexapoda</taxon>
        <taxon>Insecta</taxon>
        <taxon>Pterygota</taxon>
        <taxon>Neoptera</taxon>
        <taxon>Endopterygota</taxon>
        <taxon>Hymenoptera</taxon>
        <taxon>Apocrita</taxon>
        <taxon>Ichneumonoidea</taxon>
        <taxon>Braconidae</taxon>
        <taxon>Opiinae</taxon>
        <taxon>Fopius</taxon>
    </lineage>
</organism>
<evidence type="ECO:0000256" key="5">
    <source>
        <dbReference type="ARBA" id="ARBA00023273"/>
    </source>
</evidence>
<keyword evidence="4" id="KW-0206">Cytoskeleton</keyword>
<dbReference type="AlphaFoldDB" id="A0A9R1TFG1"/>
<evidence type="ECO:0000256" key="6">
    <source>
        <dbReference type="ARBA" id="ARBA00038411"/>
    </source>
</evidence>
<keyword evidence="3" id="KW-0970">Cilium biogenesis/degradation</keyword>
<dbReference type="GO" id="GO:0036038">
    <property type="term" value="C:MKS complex"/>
    <property type="evidence" value="ECO:0007669"/>
    <property type="project" value="TreeGrafter"/>
</dbReference>
<dbReference type="Pfam" id="PF07162">
    <property type="entry name" value="B9-C2"/>
    <property type="match status" value="1"/>
</dbReference>
<dbReference type="KEGG" id="fas:105269633"/>
<dbReference type="PANTHER" id="PTHR12968:SF1">
    <property type="entry name" value="B9 DOMAIN-CONTAINING PROTEIN 1"/>
    <property type="match status" value="1"/>
</dbReference>
<evidence type="ECO:0000256" key="7">
    <source>
        <dbReference type="ARBA" id="ARBA00039274"/>
    </source>
</evidence>
<evidence type="ECO:0000313" key="9">
    <source>
        <dbReference type="RefSeq" id="XP_011308334.1"/>
    </source>
</evidence>
<sequence length="192" mass="21868">MSSGEFYVCVTGSIEYGLFYEIDNAYCKYRYHFGDDWSIVAGIEEGITQMCKCSNDARRLAVWNFPVDVTFKSMNPYGWPQIVLSIYGLDVFGHDIVKGYGVCRLPLTSGRHEKEISVYVPESSSKLQQFAAWLTGRRPELIEPSILASGSGRELTRMRAQGSITMTFNIVLKDFYKLGYDNGERDKYTMTH</sequence>
<dbReference type="PROSITE" id="PS51381">
    <property type="entry name" value="C2_B9"/>
    <property type="match status" value="1"/>
</dbReference>